<comment type="caution">
    <text evidence="2">The sequence shown here is derived from an EMBL/GenBank/DDBJ whole genome shotgun (WGS) entry which is preliminary data.</text>
</comment>
<protein>
    <submittedName>
        <fullName evidence="2">Uncharacterized protein</fullName>
    </submittedName>
</protein>
<reference evidence="2" key="1">
    <citation type="journal article" date="2020" name="Cell">
        <title>Large-Scale Comparative Analyses of Tick Genomes Elucidate Their Genetic Diversity and Vector Capacities.</title>
        <authorList>
            <consortium name="Tick Genome and Microbiome Consortium (TIGMIC)"/>
            <person name="Jia N."/>
            <person name="Wang J."/>
            <person name="Shi W."/>
            <person name="Du L."/>
            <person name="Sun Y."/>
            <person name="Zhan W."/>
            <person name="Jiang J.F."/>
            <person name="Wang Q."/>
            <person name="Zhang B."/>
            <person name="Ji P."/>
            <person name="Bell-Sakyi L."/>
            <person name="Cui X.M."/>
            <person name="Yuan T.T."/>
            <person name="Jiang B.G."/>
            <person name="Yang W.F."/>
            <person name="Lam T.T."/>
            <person name="Chang Q.C."/>
            <person name="Ding S.J."/>
            <person name="Wang X.J."/>
            <person name="Zhu J.G."/>
            <person name="Ruan X.D."/>
            <person name="Zhao L."/>
            <person name="Wei J.T."/>
            <person name="Ye R.Z."/>
            <person name="Que T.C."/>
            <person name="Du C.H."/>
            <person name="Zhou Y.H."/>
            <person name="Cheng J.X."/>
            <person name="Dai P.F."/>
            <person name="Guo W.B."/>
            <person name="Han X.H."/>
            <person name="Huang E.J."/>
            <person name="Li L.F."/>
            <person name="Wei W."/>
            <person name="Gao Y.C."/>
            <person name="Liu J.Z."/>
            <person name="Shao H.Z."/>
            <person name="Wang X."/>
            <person name="Wang C.C."/>
            <person name="Yang T.C."/>
            <person name="Huo Q.B."/>
            <person name="Li W."/>
            <person name="Chen H.Y."/>
            <person name="Chen S.E."/>
            <person name="Zhou L.G."/>
            <person name="Ni X.B."/>
            <person name="Tian J.H."/>
            <person name="Sheng Y."/>
            <person name="Liu T."/>
            <person name="Pan Y.S."/>
            <person name="Xia L.Y."/>
            <person name="Li J."/>
            <person name="Zhao F."/>
            <person name="Cao W.C."/>
        </authorList>
    </citation>
    <scope>NUCLEOTIDE SEQUENCE</scope>
    <source>
        <strain evidence="2">Rmic-2018</strain>
    </source>
</reference>
<feature type="compositionally biased region" description="Basic and acidic residues" evidence="1">
    <location>
        <begin position="190"/>
        <end position="206"/>
    </location>
</feature>
<keyword evidence="3" id="KW-1185">Reference proteome</keyword>
<gene>
    <name evidence="2" type="ORF">HPB51_023907</name>
</gene>
<proteinExistence type="predicted"/>
<reference evidence="2" key="2">
    <citation type="submission" date="2021-09" db="EMBL/GenBank/DDBJ databases">
        <authorList>
            <person name="Jia N."/>
            <person name="Wang J."/>
            <person name="Shi W."/>
            <person name="Du L."/>
            <person name="Sun Y."/>
            <person name="Zhan W."/>
            <person name="Jiang J."/>
            <person name="Wang Q."/>
            <person name="Zhang B."/>
            <person name="Ji P."/>
            <person name="Sakyi L.B."/>
            <person name="Cui X."/>
            <person name="Yuan T."/>
            <person name="Jiang B."/>
            <person name="Yang W."/>
            <person name="Lam T.T.-Y."/>
            <person name="Chang Q."/>
            <person name="Ding S."/>
            <person name="Wang X."/>
            <person name="Zhu J."/>
            <person name="Ruan X."/>
            <person name="Zhao L."/>
            <person name="Wei J."/>
            <person name="Que T."/>
            <person name="Du C."/>
            <person name="Cheng J."/>
            <person name="Dai P."/>
            <person name="Han X."/>
            <person name="Huang E."/>
            <person name="Gao Y."/>
            <person name="Liu J."/>
            <person name="Shao H."/>
            <person name="Ye R."/>
            <person name="Li L."/>
            <person name="Wei W."/>
            <person name="Wang X."/>
            <person name="Wang C."/>
            <person name="Huo Q."/>
            <person name="Li W."/>
            <person name="Guo W."/>
            <person name="Chen H."/>
            <person name="Chen S."/>
            <person name="Zhou L."/>
            <person name="Zhou L."/>
            <person name="Ni X."/>
            <person name="Tian J."/>
            <person name="Zhou Y."/>
            <person name="Sheng Y."/>
            <person name="Liu T."/>
            <person name="Pan Y."/>
            <person name="Xia L."/>
            <person name="Li J."/>
            <person name="Zhao F."/>
            <person name="Cao W."/>
        </authorList>
    </citation>
    <scope>NUCLEOTIDE SEQUENCE</scope>
    <source>
        <strain evidence="2">Rmic-2018</strain>
        <tissue evidence="2">Larvae</tissue>
    </source>
</reference>
<name>A0A9J6DD81_RHIMP</name>
<dbReference type="EMBL" id="JABSTU010000010">
    <property type="protein sequence ID" value="KAH8020032.1"/>
    <property type="molecule type" value="Genomic_DNA"/>
</dbReference>
<evidence type="ECO:0000256" key="1">
    <source>
        <dbReference type="SAM" id="MobiDB-lite"/>
    </source>
</evidence>
<accession>A0A9J6DD81</accession>
<feature type="region of interest" description="Disordered" evidence="1">
    <location>
        <begin position="177"/>
        <end position="210"/>
    </location>
</feature>
<evidence type="ECO:0000313" key="3">
    <source>
        <dbReference type="Proteomes" id="UP000821866"/>
    </source>
</evidence>
<sequence>MAVACRSSADQQRRISTGDYIRSSIVVDVTMGHQELFLETIKDWGDPDELVNNEDLIVPRLEHYSPSKRILTVDIGINGDTLRSSMSEQAFVTCRAFLGNKRSSAALYAGSKEFLSSTAFLKTAKYVLKNVRTLVLVHNRNSILNIVSCLQPSWHSTKRRSRMGSILEAWKSRNIENSRIIGPRPSSDQSCKETRQSSDSRCDQRVTSHRRTRPYSVFTARVEVTKPRDTQIRTCSPGPSTTISVSPAVPPSIQARARASQCHGTCTEAVHSGEPGSNANVIYCQVQGH</sequence>
<dbReference type="Proteomes" id="UP000821866">
    <property type="component" value="Chromosome 8"/>
</dbReference>
<evidence type="ECO:0000313" key="2">
    <source>
        <dbReference type="EMBL" id="KAH8020032.1"/>
    </source>
</evidence>
<dbReference type="AlphaFoldDB" id="A0A9J6DD81"/>
<organism evidence="2 3">
    <name type="scientific">Rhipicephalus microplus</name>
    <name type="common">Cattle tick</name>
    <name type="synonym">Boophilus microplus</name>
    <dbReference type="NCBI Taxonomy" id="6941"/>
    <lineage>
        <taxon>Eukaryota</taxon>
        <taxon>Metazoa</taxon>
        <taxon>Ecdysozoa</taxon>
        <taxon>Arthropoda</taxon>
        <taxon>Chelicerata</taxon>
        <taxon>Arachnida</taxon>
        <taxon>Acari</taxon>
        <taxon>Parasitiformes</taxon>
        <taxon>Ixodida</taxon>
        <taxon>Ixodoidea</taxon>
        <taxon>Ixodidae</taxon>
        <taxon>Rhipicephalinae</taxon>
        <taxon>Rhipicephalus</taxon>
        <taxon>Boophilus</taxon>
    </lineage>
</organism>